<dbReference type="EMBL" id="ML995914">
    <property type="protein sequence ID" value="KAF2764656.1"/>
    <property type="molecule type" value="Genomic_DNA"/>
</dbReference>
<feature type="compositionally biased region" description="Pro residues" evidence="2">
    <location>
        <begin position="417"/>
        <end position="428"/>
    </location>
</feature>
<name>A0A6G1KVK3_9PEZI</name>
<feature type="coiled-coil region" evidence="1">
    <location>
        <begin position="234"/>
        <end position="335"/>
    </location>
</feature>
<protein>
    <submittedName>
        <fullName evidence="3">Uncharacterized protein</fullName>
    </submittedName>
</protein>
<feature type="compositionally biased region" description="Low complexity" evidence="2">
    <location>
        <begin position="80"/>
        <end position="92"/>
    </location>
</feature>
<feature type="region of interest" description="Disordered" evidence="2">
    <location>
        <begin position="353"/>
        <end position="438"/>
    </location>
</feature>
<feature type="region of interest" description="Disordered" evidence="2">
    <location>
        <begin position="1"/>
        <end position="92"/>
    </location>
</feature>
<proteinExistence type="predicted"/>
<accession>A0A6G1KVK3</accession>
<feature type="compositionally biased region" description="Polar residues" evidence="2">
    <location>
        <begin position="354"/>
        <end position="368"/>
    </location>
</feature>
<evidence type="ECO:0000313" key="3">
    <source>
        <dbReference type="EMBL" id="KAF2764656.1"/>
    </source>
</evidence>
<sequence>MTRRKTGETAAPAACRRASATSATSSTAAPSSGRVPAAEDIFIDLDPTSTAPISHAAHPYAAHPHSAQPHPAQPHPAQPDPAQAHSAQPHPAQPHPFLAALAAFLAQRNNMDIAIVQGYILHSPSAADAVLQELAYLTNWQQQRVKSPDPFDHPAQSHPVLTTLAAFLAQRNNVDIVIAQGYILHSSSAADTVLQELAHLTDRHNLDTRERTVQALEDVLTSAYEQHISKEGALKDAEQRAHNLQHQLDALTQRAVNAKSESEQLRRQNEEYSAIILRDRLTIKQLAERLELAEQTVTQLTNAATDLEGRHRAEVQSLVDAKERAEAGLQTARDETGRVEALLRRVETMPATHLPSSATPFASISAPTSPVKLQEPSYQPPPQTLTSSMWAPKIIRPSSLRESIHAAEKTPSITFPAPAPTPSPPPPENTLALDYAHS</sequence>
<evidence type="ECO:0000256" key="2">
    <source>
        <dbReference type="SAM" id="MobiDB-lite"/>
    </source>
</evidence>
<keyword evidence="1" id="KW-0175">Coiled coil</keyword>
<feature type="compositionally biased region" description="Low complexity" evidence="2">
    <location>
        <begin position="51"/>
        <end position="70"/>
    </location>
</feature>
<keyword evidence="4" id="KW-1185">Reference proteome</keyword>
<organism evidence="3 4">
    <name type="scientific">Teratosphaeria nubilosa</name>
    <dbReference type="NCBI Taxonomy" id="161662"/>
    <lineage>
        <taxon>Eukaryota</taxon>
        <taxon>Fungi</taxon>
        <taxon>Dikarya</taxon>
        <taxon>Ascomycota</taxon>
        <taxon>Pezizomycotina</taxon>
        <taxon>Dothideomycetes</taxon>
        <taxon>Dothideomycetidae</taxon>
        <taxon>Mycosphaerellales</taxon>
        <taxon>Teratosphaeriaceae</taxon>
        <taxon>Teratosphaeria</taxon>
    </lineage>
</organism>
<dbReference type="Proteomes" id="UP000799436">
    <property type="component" value="Unassembled WGS sequence"/>
</dbReference>
<gene>
    <name evidence="3" type="ORF">EJ03DRAFT_355566</name>
</gene>
<evidence type="ECO:0000256" key="1">
    <source>
        <dbReference type="SAM" id="Coils"/>
    </source>
</evidence>
<reference evidence="3" key="1">
    <citation type="journal article" date="2020" name="Stud. Mycol.">
        <title>101 Dothideomycetes genomes: a test case for predicting lifestyles and emergence of pathogens.</title>
        <authorList>
            <person name="Haridas S."/>
            <person name="Albert R."/>
            <person name="Binder M."/>
            <person name="Bloem J."/>
            <person name="Labutti K."/>
            <person name="Salamov A."/>
            <person name="Andreopoulos B."/>
            <person name="Baker S."/>
            <person name="Barry K."/>
            <person name="Bills G."/>
            <person name="Bluhm B."/>
            <person name="Cannon C."/>
            <person name="Castanera R."/>
            <person name="Culley D."/>
            <person name="Daum C."/>
            <person name="Ezra D."/>
            <person name="Gonzalez J."/>
            <person name="Henrissat B."/>
            <person name="Kuo A."/>
            <person name="Liang C."/>
            <person name="Lipzen A."/>
            <person name="Lutzoni F."/>
            <person name="Magnuson J."/>
            <person name="Mondo S."/>
            <person name="Nolan M."/>
            <person name="Ohm R."/>
            <person name="Pangilinan J."/>
            <person name="Park H.-J."/>
            <person name="Ramirez L."/>
            <person name="Alfaro M."/>
            <person name="Sun H."/>
            <person name="Tritt A."/>
            <person name="Yoshinaga Y."/>
            <person name="Zwiers L.-H."/>
            <person name="Turgeon B."/>
            <person name="Goodwin S."/>
            <person name="Spatafora J."/>
            <person name="Crous P."/>
            <person name="Grigoriev I."/>
        </authorList>
    </citation>
    <scope>NUCLEOTIDE SEQUENCE</scope>
    <source>
        <strain evidence="3">CBS 116005</strain>
    </source>
</reference>
<evidence type="ECO:0000313" key="4">
    <source>
        <dbReference type="Proteomes" id="UP000799436"/>
    </source>
</evidence>
<feature type="compositionally biased region" description="Low complexity" evidence="2">
    <location>
        <begin position="9"/>
        <end position="32"/>
    </location>
</feature>
<dbReference type="AlphaFoldDB" id="A0A6G1KVK3"/>